<dbReference type="AlphaFoldDB" id="A0A0K0F605"/>
<comment type="subunit">
    <text evidence="9">ORC is composed of six subunits.</text>
</comment>
<evidence type="ECO:0000256" key="2">
    <source>
        <dbReference type="ARBA" id="ARBA00008398"/>
    </source>
</evidence>
<dbReference type="Proteomes" id="UP000035680">
    <property type="component" value="Unassembled WGS sequence"/>
</dbReference>
<dbReference type="WBParaSite" id="SVE_0424800.1">
    <property type="protein sequence ID" value="SVE_0424800.1"/>
    <property type="gene ID" value="SVE_0424800"/>
</dbReference>
<keyword evidence="5 9" id="KW-0547">Nucleotide-binding</keyword>
<dbReference type="GO" id="GO:0006270">
    <property type="term" value="P:DNA replication initiation"/>
    <property type="evidence" value="ECO:0007669"/>
    <property type="project" value="TreeGrafter"/>
</dbReference>
<dbReference type="GO" id="GO:0003688">
    <property type="term" value="F:DNA replication origin binding"/>
    <property type="evidence" value="ECO:0007669"/>
    <property type="project" value="TreeGrafter"/>
</dbReference>
<dbReference type="SMART" id="SM00382">
    <property type="entry name" value="AAA"/>
    <property type="match status" value="1"/>
</dbReference>
<feature type="compositionally biased region" description="Basic residues" evidence="10">
    <location>
        <begin position="102"/>
        <end position="115"/>
    </location>
</feature>
<feature type="domain" description="AAA+ ATPase" evidence="11">
    <location>
        <begin position="261"/>
        <end position="408"/>
    </location>
</feature>
<evidence type="ECO:0000256" key="3">
    <source>
        <dbReference type="ARBA" id="ARBA00022705"/>
    </source>
</evidence>
<feature type="compositionally biased region" description="Basic residues" evidence="10">
    <location>
        <begin position="185"/>
        <end position="195"/>
    </location>
</feature>
<dbReference type="GO" id="GO:0016887">
    <property type="term" value="F:ATP hydrolysis activity"/>
    <property type="evidence" value="ECO:0007669"/>
    <property type="project" value="InterPro"/>
</dbReference>
<comment type="similarity">
    <text evidence="2 9">Belongs to the ORC1 family.</text>
</comment>
<feature type="compositionally biased region" description="Basic and acidic residues" evidence="10">
    <location>
        <begin position="1"/>
        <end position="19"/>
    </location>
</feature>
<evidence type="ECO:0000256" key="6">
    <source>
        <dbReference type="ARBA" id="ARBA00022840"/>
    </source>
</evidence>
<comment type="function">
    <text evidence="9">Component of the origin recognition complex (ORC) that binds origins of replication. DNA-binding is ATP-dependent, however specific DNA sequences that define origins of replication have not been identified so far. ORC is required to assemble the pre-replication complex necessary to initiate DNA replication.</text>
</comment>
<evidence type="ECO:0000313" key="12">
    <source>
        <dbReference type="Proteomes" id="UP000035680"/>
    </source>
</evidence>
<reference evidence="13" key="2">
    <citation type="submission" date="2015-08" db="UniProtKB">
        <authorList>
            <consortium name="WormBaseParasite"/>
        </authorList>
    </citation>
    <scope>IDENTIFICATION</scope>
</reference>
<organism evidence="12 13">
    <name type="scientific">Strongyloides venezuelensis</name>
    <name type="common">Threadworm</name>
    <dbReference type="NCBI Taxonomy" id="75913"/>
    <lineage>
        <taxon>Eukaryota</taxon>
        <taxon>Metazoa</taxon>
        <taxon>Ecdysozoa</taxon>
        <taxon>Nematoda</taxon>
        <taxon>Chromadorea</taxon>
        <taxon>Rhabditida</taxon>
        <taxon>Tylenchina</taxon>
        <taxon>Panagrolaimomorpha</taxon>
        <taxon>Strongyloidoidea</taxon>
        <taxon>Strongyloididae</taxon>
        <taxon>Strongyloides</taxon>
    </lineage>
</organism>
<dbReference type="STRING" id="75913.A0A0K0F605"/>
<evidence type="ECO:0000259" key="11">
    <source>
        <dbReference type="SMART" id="SM00382"/>
    </source>
</evidence>
<evidence type="ECO:0000256" key="7">
    <source>
        <dbReference type="ARBA" id="ARBA00023125"/>
    </source>
</evidence>
<keyword evidence="7 9" id="KW-0238">DNA-binding</keyword>
<dbReference type="Pfam" id="PF22703">
    <property type="entry name" value="Cdc6_lid"/>
    <property type="match status" value="1"/>
</dbReference>
<dbReference type="InterPro" id="IPR027417">
    <property type="entry name" value="P-loop_NTPase"/>
</dbReference>
<name>A0A0K0F605_STRVS</name>
<dbReference type="Gene3D" id="3.40.50.300">
    <property type="entry name" value="P-loop containing nucleotide triphosphate hydrolases"/>
    <property type="match status" value="1"/>
</dbReference>
<keyword evidence="8 9" id="KW-0539">Nucleus</keyword>
<comment type="subcellular location">
    <subcellularLocation>
        <location evidence="1 9">Nucleus</location>
    </subcellularLocation>
</comment>
<dbReference type="GO" id="GO:0005664">
    <property type="term" value="C:nuclear origin of replication recognition complex"/>
    <property type="evidence" value="ECO:0007669"/>
    <property type="project" value="TreeGrafter"/>
</dbReference>
<dbReference type="CDD" id="cd00009">
    <property type="entry name" value="AAA"/>
    <property type="match status" value="1"/>
</dbReference>
<evidence type="ECO:0000256" key="10">
    <source>
        <dbReference type="SAM" id="MobiDB-lite"/>
    </source>
</evidence>
<dbReference type="GO" id="GO:0033314">
    <property type="term" value="P:mitotic DNA replication checkpoint signaling"/>
    <property type="evidence" value="ECO:0007669"/>
    <property type="project" value="TreeGrafter"/>
</dbReference>
<dbReference type="InterPro" id="IPR050311">
    <property type="entry name" value="ORC1/CDC6"/>
</dbReference>
<dbReference type="GO" id="GO:0046872">
    <property type="term" value="F:metal ion binding"/>
    <property type="evidence" value="ECO:0007669"/>
    <property type="project" value="UniProtKB-KW"/>
</dbReference>
<dbReference type="PANTHER" id="PTHR10763">
    <property type="entry name" value="CELL DIVISION CONTROL PROTEIN 6-RELATED"/>
    <property type="match status" value="1"/>
</dbReference>
<evidence type="ECO:0000256" key="5">
    <source>
        <dbReference type="ARBA" id="ARBA00022741"/>
    </source>
</evidence>
<dbReference type="InterPro" id="IPR015163">
    <property type="entry name" value="Cdc6_C"/>
</dbReference>
<feature type="region of interest" description="Disordered" evidence="10">
    <location>
        <begin position="160"/>
        <end position="216"/>
    </location>
</feature>
<dbReference type="GO" id="GO:0005524">
    <property type="term" value="F:ATP binding"/>
    <property type="evidence" value="ECO:0007669"/>
    <property type="project" value="UniProtKB-KW"/>
</dbReference>
<keyword evidence="3 9" id="KW-0235">DNA replication</keyword>
<dbReference type="PANTHER" id="PTHR10763:SF23">
    <property type="entry name" value="ORIGIN RECOGNITION COMPLEX SUBUNIT 1"/>
    <property type="match status" value="1"/>
</dbReference>
<evidence type="ECO:0000256" key="8">
    <source>
        <dbReference type="ARBA" id="ARBA00023242"/>
    </source>
</evidence>
<feature type="region of interest" description="Disordered" evidence="10">
    <location>
        <begin position="100"/>
        <end position="128"/>
    </location>
</feature>
<feature type="region of interest" description="Disordered" evidence="10">
    <location>
        <begin position="1"/>
        <end position="72"/>
    </location>
</feature>
<evidence type="ECO:0000256" key="9">
    <source>
        <dbReference type="RuleBase" id="RU365058"/>
    </source>
</evidence>
<feature type="compositionally biased region" description="Low complexity" evidence="10">
    <location>
        <begin position="175"/>
        <end position="184"/>
    </location>
</feature>
<protein>
    <recommendedName>
        <fullName evidence="9">Origin recognition complex subunit 1</fullName>
    </recommendedName>
</protein>
<dbReference type="InterPro" id="IPR003959">
    <property type="entry name" value="ATPase_AAA_core"/>
</dbReference>
<keyword evidence="4" id="KW-0479">Metal-binding</keyword>
<dbReference type="SUPFAM" id="SSF52540">
    <property type="entry name" value="P-loop containing nucleoside triphosphate hydrolases"/>
    <property type="match status" value="1"/>
</dbReference>
<dbReference type="Pfam" id="PF09079">
    <property type="entry name" value="WHD_Cdc6"/>
    <property type="match status" value="1"/>
</dbReference>
<proteinExistence type="inferred from homology"/>
<sequence length="592" mass="66778">MTPDNKRKSRRILVEEKLKNTRSGTRKTTTPKNKSELIETPSKRNLRKQLDSLSIDDSKQENSEKRFTRSAARKSFRAHDIANIPENECNSVTPVVISRSKGTIRKKSKPRGRPSSRKENHCEDDSFEVSYGDENLKSSMSESPHDKCVTPVIVSRITKTVRKKSKGRKENIFANSSFGSSSSRRNLKSSRKKSKNTSNECPTPVKKSKKSQKSVKEKETGFKGLLRCLHTSEVPNELTCREDETKRIKSFVKSAISPSGTSSAMYISGVPGTGKTASTLKVLNELHGSKKNKFDYCYVNGMELPQPNRVFVEIYKTIFGAKKISPLNARRILNEKFQISEKRKPFIILIDELDLLCTKKLDIIYDIFNWTTTSSAKISVIAIANTLDLPERLLNQRITSRLGANRICFQPYEHEQIAKIIKKRTEGFAGLSEDAINLASRKVAALNGDLRKALDILTRATEIAMEKNEKTVSILSVTAAIQESSSGIDVEYVRGLSLHEKCIIEACISQQLSSGLEEMTVYDSYQQYKRVCLEKEVNPIPLENFGRLVNRMGECHLLSLNKFNGSMLFRTFKLGMTLSETKFCLENAEKKS</sequence>
<keyword evidence="6 9" id="KW-0067">ATP-binding</keyword>
<evidence type="ECO:0000313" key="13">
    <source>
        <dbReference type="WBParaSite" id="SVE_0424800.1"/>
    </source>
</evidence>
<dbReference type="Pfam" id="PF00004">
    <property type="entry name" value="AAA"/>
    <property type="match status" value="1"/>
</dbReference>
<dbReference type="InterPro" id="IPR055237">
    <property type="entry name" value="Cdc6_lid"/>
</dbReference>
<evidence type="ECO:0000256" key="4">
    <source>
        <dbReference type="ARBA" id="ARBA00022723"/>
    </source>
</evidence>
<dbReference type="InterPro" id="IPR003593">
    <property type="entry name" value="AAA+_ATPase"/>
</dbReference>
<keyword evidence="12" id="KW-1185">Reference proteome</keyword>
<feature type="compositionally biased region" description="Basic and acidic residues" evidence="10">
    <location>
        <begin position="56"/>
        <end position="67"/>
    </location>
</feature>
<reference evidence="12" key="1">
    <citation type="submission" date="2014-07" db="EMBL/GenBank/DDBJ databases">
        <authorList>
            <person name="Martin A.A"/>
            <person name="De Silva N."/>
        </authorList>
    </citation>
    <scope>NUCLEOTIDE SEQUENCE</scope>
</reference>
<evidence type="ECO:0000256" key="1">
    <source>
        <dbReference type="ARBA" id="ARBA00004123"/>
    </source>
</evidence>
<accession>A0A0K0F605</accession>
<feature type="compositionally biased region" description="Polar residues" evidence="10">
    <location>
        <begin position="21"/>
        <end position="32"/>
    </location>
</feature>